<protein>
    <submittedName>
        <fullName evidence="4">GCN5 family acetyltransferase</fullName>
    </submittedName>
</protein>
<dbReference type="CDD" id="cd04301">
    <property type="entry name" value="NAT_SF"/>
    <property type="match status" value="1"/>
</dbReference>
<evidence type="ECO:0000313" key="4">
    <source>
        <dbReference type="EMBL" id="GIO31986.1"/>
    </source>
</evidence>
<name>A0A919XFR8_9BACL</name>
<organism evidence="4 5">
    <name type="scientific">Paenibacillus albilobatus</name>
    <dbReference type="NCBI Taxonomy" id="2716884"/>
    <lineage>
        <taxon>Bacteria</taxon>
        <taxon>Bacillati</taxon>
        <taxon>Bacillota</taxon>
        <taxon>Bacilli</taxon>
        <taxon>Bacillales</taxon>
        <taxon>Paenibacillaceae</taxon>
        <taxon>Paenibacillus</taxon>
    </lineage>
</organism>
<dbReference type="InterPro" id="IPR016181">
    <property type="entry name" value="Acyl_CoA_acyltransferase"/>
</dbReference>
<evidence type="ECO:0000313" key="5">
    <source>
        <dbReference type="Proteomes" id="UP000679779"/>
    </source>
</evidence>
<gene>
    <name evidence="4" type="ORF">J2TS6_31270</name>
</gene>
<dbReference type="Pfam" id="PF00583">
    <property type="entry name" value="Acetyltransf_1"/>
    <property type="match status" value="1"/>
</dbReference>
<dbReference type="PANTHER" id="PTHR43877">
    <property type="entry name" value="AMINOALKYLPHOSPHONATE N-ACETYLTRANSFERASE-RELATED-RELATED"/>
    <property type="match status" value="1"/>
</dbReference>
<accession>A0A919XFR8</accession>
<keyword evidence="5" id="KW-1185">Reference proteome</keyword>
<comment type="caution">
    <text evidence="4">The sequence shown here is derived from an EMBL/GenBank/DDBJ whole genome shotgun (WGS) entry which is preliminary data.</text>
</comment>
<sequence length="139" mass="16003">MKIRPALAMDYPELRRIYLVSRRQSFVWENEHEMSLEDFDRDTADEHILLAEAESRIVGFASLYLPEDFIHLLFVDPDFSGIGAGSKLLEAAVEKMNKPLTLKCVSANHKALKFYEKNGWKKVVEEAGPSGKHWLMSYE</sequence>
<reference evidence="4" key="1">
    <citation type="submission" date="2021-03" db="EMBL/GenBank/DDBJ databases">
        <title>Antimicrobial resistance genes in bacteria isolated from Japanese honey, and their potential for conferring macrolide and lincosamide resistance in the American foulbrood pathogen Paenibacillus larvae.</title>
        <authorList>
            <person name="Okamoto M."/>
            <person name="Kumagai M."/>
            <person name="Kanamori H."/>
            <person name="Takamatsu D."/>
        </authorList>
    </citation>
    <scope>NUCLEOTIDE SEQUENCE</scope>
    <source>
        <strain evidence="4">J2TS6</strain>
    </source>
</reference>
<dbReference type="PROSITE" id="PS51186">
    <property type="entry name" value="GNAT"/>
    <property type="match status" value="1"/>
</dbReference>
<dbReference type="EMBL" id="BORQ01000003">
    <property type="protein sequence ID" value="GIO31986.1"/>
    <property type="molecule type" value="Genomic_DNA"/>
</dbReference>
<evidence type="ECO:0000256" key="2">
    <source>
        <dbReference type="ARBA" id="ARBA00023315"/>
    </source>
</evidence>
<dbReference type="Proteomes" id="UP000679779">
    <property type="component" value="Unassembled WGS sequence"/>
</dbReference>
<keyword evidence="1" id="KW-0808">Transferase</keyword>
<evidence type="ECO:0000259" key="3">
    <source>
        <dbReference type="PROSITE" id="PS51186"/>
    </source>
</evidence>
<proteinExistence type="predicted"/>
<dbReference type="Gene3D" id="3.40.630.30">
    <property type="match status" value="1"/>
</dbReference>
<dbReference type="AlphaFoldDB" id="A0A919XFR8"/>
<dbReference type="RefSeq" id="WP_160044268.1">
    <property type="nucleotide sequence ID" value="NZ_BORQ01000003.1"/>
</dbReference>
<evidence type="ECO:0000256" key="1">
    <source>
        <dbReference type="ARBA" id="ARBA00022679"/>
    </source>
</evidence>
<dbReference type="InterPro" id="IPR000182">
    <property type="entry name" value="GNAT_dom"/>
</dbReference>
<feature type="domain" description="N-acetyltransferase" evidence="3">
    <location>
        <begin position="1"/>
        <end position="139"/>
    </location>
</feature>
<keyword evidence="2" id="KW-0012">Acyltransferase</keyword>
<dbReference type="GO" id="GO:0016747">
    <property type="term" value="F:acyltransferase activity, transferring groups other than amino-acyl groups"/>
    <property type="evidence" value="ECO:0007669"/>
    <property type="project" value="InterPro"/>
</dbReference>
<dbReference type="InterPro" id="IPR050832">
    <property type="entry name" value="Bact_Acetyltransf"/>
</dbReference>
<dbReference type="SUPFAM" id="SSF55729">
    <property type="entry name" value="Acyl-CoA N-acyltransferases (Nat)"/>
    <property type="match status" value="1"/>
</dbReference>